<sequence length="171" mass="19343">MTDYSQVASPLVPELQKCSDTSQPLQWMKQLSRKKLFDLPKHHKLILKPPVPLQEFINQHSCSRASLSMMIFRFGAVLHKLKLRYSRLSQSDKLNGLASLGRVPQQADEEHSYPKKSLIQLKTRADKAAASATPGYQDCVSSCEDHIIMQEACNLFTKIFLTIIAKCSLKI</sequence>
<reference evidence="1 3" key="2">
    <citation type="journal article" date="2013" name="Nature">
        <title>Insights into bilaterian evolution from three spiralian genomes.</title>
        <authorList>
            <person name="Simakov O."/>
            <person name="Marletaz F."/>
            <person name="Cho S.J."/>
            <person name="Edsinger-Gonzales E."/>
            <person name="Havlak P."/>
            <person name="Hellsten U."/>
            <person name="Kuo D.H."/>
            <person name="Larsson T."/>
            <person name="Lv J."/>
            <person name="Arendt D."/>
            <person name="Savage R."/>
            <person name="Osoegawa K."/>
            <person name="de Jong P."/>
            <person name="Grimwood J."/>
            <person name="Chapman J.A."/>
            <person name="Shapiro H."/>
            <person name="Aerts A."/>
            <person name="Otillar R.P."/>
            <person name="Terry A.Y."/>
            <person name="Boore J.L."/>
            <person name="Grigoriev I.V."/>
            <person name="Lindberg D.R."/>
            <person name="Seaver E.C."/>
            <person name="Weisblat D.A."/>
            <person name="Putnam N.H."/>
            <person name="Rokhsar D.S."/>
        </authorList>
    </citation>
    <scope>NUCLEOTIDE SEQUENCE</scope>
    <source>
        <strain evidence="1 3">I ESC-2004</strain>
    </source>
</reference>
<keyword evidence="3" id="KW-1185">Reference proteome</keyword>
<reference evidence="2" key="3">
    <citation type="submission" date="2015-06" db="UniProtKB">
        <authorList>
            <consortium name="EnsemblMetazoa"/>
        </authorList>
    </citation>
    <scope>IDENTIFICATION</scope>
</reference>
<evidence type="ECO:0000313" key="1">
    <source>
        <dbReference type="EMBL" id="ELU01894.1"/>
    </source>
</evidence>
<reference evidence="3" key="1">
    <citation type="submission" date="2012-12" db="EMBL/GenBank/DDBJ databases">
        <authorList>
            <person name="Hellsten U."/>
            <person name="Grimwood J."/>
            <person name="Chapman J.A."/>
            <person name="Shapiro H."/>
            <person name="Aerts A."/>
            <person name="Otillar R.P."/>
            <person name="Terry A.Y."/>
            <person name="Boore J.L."/>
            <person name="Simakov O."/>
            <person name="Marletaz F."/>
            <person name="Cho S.-J."/>
            <person name="Edsinger-Gonzales E."/>
            <person name="Havlak P."/>
            <person name="Kuo D.-H."/>
            <person name="Larsson T."/>
            <person name="Lv J."/>
            <person name="Arendt D."/>
            <person name="Savage R."/>
            <person name="Osoegawa K."/>
            <person name="de Jong P."/>
            <person name="Lindberg D.R."/>
            <person name="Seaver E.C."/>
            <person name="Weisblat D.A."/>
            <person name="Putnam N.H."/>
            <person name="Grigoriev I.V."/>
            <person name="Rokhsar D.S."/>
        </authorList>
    </citation>
    <scope>NUCLEOTIDE SEQUENCE</scope>
    <source>
        <strain evidence="3">I ESC-2004</strain>
    </source>
</reference>
<dbReference type="EMBL" id="KB304598">
    <property type="protein sequence ID" value="ELU01894.1"/>
    <property type="molecule type" value="Genomic_DNA"/>
</dbReference>
<dbReference type="Proteomes" id="UP000014760">
    <property type="component" value="Unassembled WGS sequence"/>
</dbReference>
<name>R7U7F3_CAPTE</name>
<evidence type="ECO:0000313" key="3">
    <source>
        <dbReference type="Proteomes" id="UP000014760"/>
    </source>
</evidence>
<organism evidence="1">
    <name type="scientific">Capitella teleta</name>
    <name type="common">Polychaete worm</name>
    <dbReference type="NCBI Taxonomy" id="283909"/>
    <lineage>
        <taxon>Eukaryota</taxon>
        <taxon>Metazoa</taxon>
        <taxon>Spiralia</taxon>
        <taxon>Lophotrochozoa</taxon>
        <taxon>Annelida</taxon>
        <taxon>Polychaeta</taxon>
        <taxon>Sedentaria</taxon>
        <taxon>Scolecida</taxon>
        <taxon>Capitellidae</taxon>
        <taxon>Capitella</taxon>
    </lineage>
</organism>
<evidence type="ECO:0000313" key="2">
    <source>
        <dbReference type="EnsemblMetazoa" id="CapteP191321"/>
    </source>
</evidence>
<dbReference type="AlphaFoldDB" id="R7U7F3"/>
<dbReference type="EMBL" id="AMQN01001704">
    <property type="status" value="NOT_ANNOTATED_CDS"/>
    <property type="molecule type" value="Genomic_DNA"/>
</dbReference>
<dbReference type="HOGENOM" id="CLU_1564372_0_0_1"/>
<dbReference type="EnsemblMetazoa" id="CapteT191321">
    <property type="protein sequence ID" value="CapteP191321"/>
    <property type="gene ID" value="CapteG191321"/>
</dbReference>
<proteinExistence type="predicted"/>
<accession>R7U7F3</accession>
<protein>
    <submittedName>
        <fullName evidence="1 2">Uncharacterized protein</fullName>
    </submittedName>
</protein>
<gene>
    <name evidence="1" type="ORF">CAPTEDRAFT_191321</name>
</gene>